<feature type="non-terminal residue" evidence="1">
    <location>
        <position position="1"/>
    </location>
</feature>
<evidence type="ECO:0000313" key="2">
    <source>
        <dbReference type="Proteomes" id="UP000007148"/>
    </source>
</evidence>
<dbReference type="HOGENOM" id="CLU_1839935_0_0_1"/>
<evidence type="ECO:0000313" key="1">
    <source>
        <dbReference type="EMBL" id="CCA72721.1"/>
    </source>
</evidence>
<name>G4TN28_SERID</name>
<reference evidence="1 2" key="1">
    <citation type="journal article" date="2011" name="PLoS Pathog.">
        <title>Endophytic Life Strategies Decoded by Genome and Transcriptome Analyses of the Mutualistic Root Symbiont Piriformospora indica.</title>
        <authorList>
            <person name="Zuccaro A."/>
            <person name="Lahrmann U."/>
            <person name="Guldener U."/>
            <person name="Langen G."/>
            <person name="Pfiffi S."/>
            <person name="Biedenkopf D."/>
            <person name="Wong P."/>
            <person name="Samans B."/>
            <person name="Grimm C."/>
            <person name="Basiewicz M."/>
            <person name="Murat C."/>
            <person name="Martin F."/>
            <person name="Kogel K.H."/>
        </authorList>
    </citation>
    <scope>NUCLEOTIDE SEQUENCE [LARGE SCALE GENOMIC DNA]</scope>
    <source>
        <strain evidence="1 2">DSM 11827</strain>
    </source>
</reference>
<comment type="caution">
    <text evidence="1">The sequence shown here is derived from an EMBL/GenBank/DDBJ whole genome shotgun (WGS) entry which is preliminary data.</text>
</comment>
<proteinExistence type="predicted"/>
<dbReference type="Proteomes" id="UP000007148">
    <property type="component" value="Unassembled WGS sequence"/>
</dbReference>
<keyword evidence="2" id="KW-1185">Reference proteome</keyword>
<organism evidence="1 2">
    <name type="scientific">Serendipita indica (strain DSM 11827)</name>
    <name type="common">Root endophyte fungus</name>
    <name type="synonym">Piriformospora indica</name>
    <dbReference type="NCBI Taxonomy" id="1109443"/>
    <lineage>
        <taxon>Eukaryota</taxon>
        <taxon>Fungi</taxon>
        <taxon>Dikarya</taxon>
        <taxon>Basidiomycota</taxon>
        <taxon>Agaricomycotina</taxon>
        <taxon>Agaricomycetes</taxon>
        <taxon>Sebacinales</taxon>
        <taxon>Serendipitaceae</taxon>
        <taxon>Serendipita</taxon>
    </lineage>
</organism>
<dbReference type="AlphaFoldDB" id="G4TN28"/>
<accession>G4TN28</accession>
<dbReference type="InParanoid" id="G4TN28"/>
<protein>
    <submittedName>
        <fullName evidence="1">Uncharacterized protein</fullName>
    </submittedName>
</protein>
<dbReference type="EMBL" id="CAFZ01000180">
    <property type="protein sequence ID" value="CCA72721.1"/>
    <property type="molecule type" value="Genomic_DNA"/>
</dbReference>
<sequence length="140" mass="15641">MPRNIKTLAKNLVIPVQPPPKLSEAQSLAEFLALVQFIANCNSHPHGSASGGPFQHLQRGFAAEEPEDEHLEMESMSSALDDIVPPTYECPLLSPTHSASSLDSEEEYFVMTSSGQLISMEEHERLYRLEQDMSRMNLKE</sequence>
<gene>
    <name evidence="1" type="ORF">PIIN_06658</name>
</gene>